<dbReference type="PANTHER" id="PTHR18934:SF118">
    <property type="entry name" value="ATP-DEPENDENT RNA HELICASE DHX33"/>
    <property type="match status" value="1"/>
</dbReference>
<dbReference type="OrthoDB" id="10253254at2759"/>
<gene>
    <name evidence="8" type="ORF">DIATSA_LOCUS2594</name>
</gene>
<dbReference type="AlphaFoldDB" id="A0A9N9QW05"/>
<dbReference type="Pfam" id="PF07717">
    <property type="entry name" value="OB_NTP_bind"/>
    <property type="match status" value="1"/>
</dbReference>
<dbReference type="InterPro" id="IPR007502">
    <property type="entry name" value="Helicase-assoc_dom"/>
</dbReference>
<evidence type="ECO:0000256" key="1">
    <source>
        <dbReference type="ARBA" id="ARBA00012552"/>
    </source>
</evidence>
<evidence type="ECO:0000256" key="4">
    <source>
        <dbReference type="ARBA" id="ARBA00022806"/>
    </source>
</evidence>
<dbReference type="Proteomes" id="UP001153714">
    <property type="component" value="Chromosome 12"/>
</dbReference>
<sequence length="269" mass="29214">MDPNTFPLIDAPPTDSIKASLVLLKELGAIDSELNTKLTPLGKRMSAFPIDPKYSKILLSAPEYGCLDEALSLVAVLSSENVFHTPMHKREEALKVKQKFISALGDHVTLLNVFKAFCKAPLKKQWCKENYLNHKNLIHASEIRHQLLTICQRLNLTVSSCGTALDQLLKCLLCGLFTNCAWLRSGAGGSGGSGGAGGSLGGRYVTAAGAAASLHPAGVLHSTRPLPPAVLYTELLQTRRAYLVTVSTIQPQWLHQVAPEYARRCRACR</sequence>
<evidence type="ECO:0000313" key="9">
    <source>
        <dbReference type="Proteomes" id="UP001153714"/>
    </source>
</evidence>
<comment type="catalytic activity">
    <reaction evidence="6">
        <text>ATP + H2O = ADP + phosphate + H(+)</text>
        <dbReference type="Rhea" id="RHEA:13065"/>
        <dbReference type="ChEBI" id="CHEBI:15377"/>
        <dbReference type="ChEBI" id="CHEBI:15378"/>
        <dbReference type="ChEBI" id="CHEBI:30616"/>
        <dbReference type="ChEBI" id="CHEBI:43474"/>
        <dbReference type="ChEBI" id="CHEBI:456216"/>
        <dbReference type="EC" id="3.6.4.13"/>
    </reaction>
</comment>
<dbReference type="EMBL" id="OU893343">
    <property type="protein sequence ID" value="CAG9784502.1"/>
    <property type="molecule type" value="Genomic_DNA"/>
</dbReference>
<dbReference type="Pfam" id="PF04408">
    <property type="entry name" value="WHD_HA2"/>
    <property type="match status" value="1"/>
</dbReference>
<dbReference type="InterPro" id="IPR048333">
    <property type="entry name" value="HA2_WH"/>
</dbReference>
<reference evidence="8" key="2">
    <citation type="submission" date="2022-10" db="EMBL/GenBank/DDBJ databases">
        <authorList>
            <consortium name="ENA_rothamsted_submissions"/>
            <consortium name="culmorum"/>
            <person name="King R."/>
        </authorList>
    </citation>
    <scope>NUCLEOTIDE SEQUENCE</scope>
</reference>
<evidence type="ECO:0000256" key="2">
    <source>
        <dbReference type="ARBA" id="ARBA00022741"/>
    </source>
</evidence>
<dbReference type="SUPFAM" id="SSF52540">
    <property type="entry name" value="P-loop containing nucleoside triphosphate hydrolases"/>
    <property type="match status" value="1"/>
</dbReference>
<dbReference type="GO" id="GO:0005730">
    <property type="term" value="C:nucleolus"/>
    <property type="evidence" value="ECO:0007669"/>
    <property type="project" value="TreeGrafter"/>
</dbReference>
<organism evidence="8 9">
    <name type="scientific">Diatraea saccharalis</name>
    <name type="common">sugarcane borer</name>
    <dbReference type="NCBI Taxonomy" id="40085"/>
    <lineage>
        <taxon>Eukaryota</taxon>
        <taxon>Metazoa</taxon>
        <taxon>Ecdysozoa</taxon>
        <taxon>Arthropoda</taxon>
        <taxon>Hexapoda</taxon>
        <taxon>Insecta</taxon>
        <taxon>Pterygota</taxon>
        <taxon>Neoptera</taxon>
        <taxon>Endopterygota</taxon>
        <taxon>Lepidoptera</taxon>
        <taxon>Glossata</taxon>
        <taxon>Ditrysia</taxon>
        <taxon>Pyraloidea</taxon>
        <taxon>Crambidae</taxon>
        <taxon>Crambinae</taxon>
        <taxon>Diatraea</taxon>
    </lineage>
</organism>
<keyword evidence="3" id="KW-0378">Hydrolase</keyword>
<dbReference type="PANTHER" id="PTHR18934">
    <property type="entry name" value="ATP-DEPENDENT RNA HELICASE"/>
    <property type="match status" value="1"/>
</dbReference>
<feature type="domain" description="Helicase-associated" evidence="7">
    <location>
        <begin position="19"/>
        <end position="111"/>
    </location>
</feature>
<dbReference type="GO" id="GO:0045943">
    <property type="term" value="P:positive regulation of transcription by RNA polymerase I"/>
    <property type="evidence" value="ECO:0007669"/>
    <property type="project" value="TreeGrafter"/>
</dbReference>
<dbReference type="Pfam" id="PF21010">
    <property type="entry name" value="HA2_C"/>
    <property type="match status" value="1"/>
</dbReference>
<keyword evidence="9" id="KW-1185">Reference proteome</keyword>
<accession>A0A9N9QW05</accession>
<proteinExistence type="predicted"/>
<dbReference type="GO" id="GO:0003724">
    <property type="term" value="F:RNA helicase activity"/>
    <property type="evidence" value="ECO:0007669"/>
    <property type="project" value="UniProtKB-EC"/>
</dbReference>
<evidence type="ECO:0000313" key="8">
    <source>
        <dbReference type="EMBL" id="CAG9784502.1"/>
    </source>
</evidence>
<dbReference type="InterPro" id="IPR011709">
    <property type="entry name" value="DEAD-box_helicase_OB_fold"/>
</dbReference>
<evidence type="ECO:0000259" key="7">
    <source>
        <dbReference type="SMART" id="SM00847"/>
    </source>
</evidence>
<keyword evidence="5" id="KW-0067">ATP-binding</keyword>
<keyword evidence="2" id="KW-0547">Nucleotide-binding</keyword>
<protein>
    <recommendedName>
        <fullName evidence="1">RNA helicase</fullName>
        <ecNumber evidence="1">3.6.4.13</ecNumber>
    </recommendedName>
</protein>
<reference evidence="8" key="1">
    <citation type="submission" date="2021-12" db="EMBL/GenBank/DDBJ databases">
        <authorList>
            <person name="King R."/>
        </authorList>
    </citation>
    <scope>NUCLEOTIDE SEQUENCE</scope>
</reference>
<dbReference type="GO" id="GO:0003725">
    <property type="term" value="F:double-stranded RNA binding"/>
    <property type="evidence" value="ECO:0007669"/>
    <property type="project" value="TreeGrafter"/>
</dbReference>
<dbReference type="Gene3D" id="1.20.120.1080">
    <property type="match status" value="1"/>
</dbReference>
<dbReference type="GO" id="GO:0016787">
    <property type="term" value="F:hydrolase activity"/>
    <property type="evidence" value="ECO:0007669"/>
    <property type="project" value="UniProtKB-KW"/>
</dbReference>
<evidence type="ECO:0000256" key="5">
    <source>
        <dbReference type="ARBA" id="ARBA00022840"/>
    </source>
</evidence>
<evidence type="ECO:0000256" key="6">
    <source>
        <dbReference type="ARBA" id="ARBA00047984"/>
    </source>
</evidence>
<dbReference type="EC" id="3.6.4.13" evidence="1"/>
<dbReference type="InterPro" id="IPR027417">
    <property type="entry name" value="P-loop_NTPase"/>
</dbReference>
<name>A0A9N9QW05_9NEOP</name>
<evidence type="ECO:0000256" key="3">
    <source>
        <dbReference type="ARBA" id="ARBA00022801"/>
    </source>
</evidence>
<keyword evidence="4" id="KW-0347">Helicase</keyword>
<dbReference type="GO" id="GO:0005524">
    <property type="term" value="F:ATP binding"/>
    <property type="evidence" value="ECO:0007669"/>
    <property type="project" value="UniProtKB-KW"/>
</dbReference>
<dbReference type="SMART" id="SM00847">
    <property type="entry name" value="HA2"/>
    <property type="match status" value="1"/>
</dbReference>